<gene>
    <name evidence="2" type="ORF">ASJ81_13450</name>
</gene>
<dbReference type="Proteomes" id="UP000218164">
    <property type="component" value="Unassembled WGS sequence"/>
</dbReference>
<evidence type="ECO:0000313" key="3">
    <source>
        <dbReference type="Proteomes" id="UP000218164"/>
    </source>
</evidence>
<keyword evidence="3" id="KW-1185">Reference proteome</keyword>
<organism evidence="2 3">
    <name type="scientific">Methanosarcina spelaei</name>
    <dbReference type="NCBI Taxonomy" id="1036679"/>
    <lineage>
        <taxon>Archaea</taxon>
        <taxon>Methanobacteriati</taxon>
        <taxon>Methanobacteriota</taxon>
        <taxon>Stenosarchaea group</taxon>
        <taxon>Methanomicrobia</taxon>
        <taxon>Methanosarcinales</taxon>
        <taxon>Methanosarcinaceae</taxon>
        <taxon>Methanosarcina</taxon>
    </lineage>
</organism>
<evidence type="ECO:0000313" key="2">
    <source>
        <dbReference type="EMBL" id="PAV10434.1"/>
    </source>
</evidence>
<name>A0A2A2HMB3_9EURY</name>
<keyword evidence="1" id="KW-0472">Membrane</keyword>
<keyword evidence="1" id="KW-0812">Transmembrane</keyword>
<proteinExistence type="predicted"/>
<dbReference type="EMBL" id="LMVP01000559">
    <property type="protein sequence ID" value="PAV10434.1"/>
    <property type="molecule type" value="Genomic_DNA"/>
</dbReference>
<accession>A0A2A2HMB3</accession>
<reference evidence="2 3" key="1">
    <citation type="journal article" date="2017" name="BMC Genomics">
        <title>Genomic analysis of methanogenic archaea reveals a shift towards energy conservation.</title>
        <authorList>
            <person name="Gilmore S.P."/>
            <person name="Henske J.K."/>
            <person name="Sexton J.A."/>
            <person name="Solomon K.V."/>
            <person name="Seppala S."/>
            <person name="Yoo J.I."/>
            <person name="Huyett L.M."/>
            <person name="Pressman A."/>
            <person name="Cogan J.Z."/>
            <person name="Kivenson V."/>
            <person name="Peng X."/>
            <person name="Tan Y."/>
            <person name="Valentine D.L."/>
            <person name="O'Malley M.A."/>
        </authorList>
    </citation>
    <scope>NUCLEOTIDE SEQUENCE [LARGE SCALE GENOMIC DNA]</scope>
    <source>
        <strain evidence="2 3">MC-15</strain>
    </source>
</reference>
<keyword evidence="1" id="KW-1133">Transmembrane helix</keyword>
<sequence length="59" mass="6828">MSNEIYDVVVEPKLKESKKILTFTVLYKVVANIIYKIINLGTVIRFIKNKDIMKNSTLP</sequence>
<evidence type="ECO:0000256" key="1">
    <source>
        <dbReference type="SAM" id="Phobius"/>
    </source>
</evidence>
<feature type="transmembrane region" description="Helical" evidence="1">
    <location>
        <begin position="20"/>
        <end position="44"/>
    </location>
</feature>
<dbReference type="AlphaFoldDB" id="A0A2A2HMB3"/>
<comment type="caution">
    <text evidence="2">The sequence shown here is derived from an EMBL/GenBank/DDBJ whole genome shotgun (WGS) entry which is preliminary data.</text>
</comment>
<protein>
    <submittedName>
        <fullName evidence="2">Uncharacterized protein</fullName>
    </submittedName>
</protein>